<evidence type="ECO:0008006" key="2">
    <source>
        <dbReference type="Google" id="ProtNLM"/>
    </source>
</evidence>
<reference evidence="1" key="1">
    <citation type="submission" date="2015-12" db="EMBL/GenBank/DDBJ databases">
        <title>De novo transcriptome assembly of four potential Pierce s Disease insect vectors from Arizona vineyards.</title>
        <authorList>
            <person name="Tassone E.E."/>
        </authorList>
    </citation>
    <scope>NUCLEOTIDE SEQUENCE</scope>
</reference>
<proteinExistence type="predicted"/>
<organism evidence="1">
    <name type="scientific">Clastoptera arizonana</name>
    <name type="common">Arizona spittle bug</name>
    <dbReference type="NCBI Taxonomy" id="38151"/>
    <lineage>
        <taxon>Eukaryota</taxon>
        <taxon>Metazoa</taxon>
        <taxon>Ecdysozoa</taxon>
        <taxon>Arthropoda</taxon>
        <taxon>Hexapoda</taxon>
        <taxon>Insecta</taxon>
        <taxon>Pterygota</taxon>
        <taxon>Neoptera</taxon>
        <taxon>Paraneoptera</taxon>
        <taxon>Hemiptera</taxon>
        <taxon>Auchenorrhyncha</taxon>
        <taxon>Cercopoidea</taxon>
        <taxon>Clastopteridae</taxon>
        <taxon>Clastoptera</taxon>
    </lineage>
</organism>
<sequence length="219" mass="24806">MPTRNRVFEEFHVSIPGSRSGQTQAAGWWGIILFVPTAHSLIIRVTYTLVGGTMEEDSVSGGHSQKEWRERFMTTVLQSENEKSTHFNVLTKDKYQQLINEVETAANTDKKTPLQQRCLKRFGVIDIGGVKKLVAAGERNEDIKYYLTVDELYDVIDAAHGAVGHGGRDRMLAETSKKYANITKEEIQLYLSMCQVCHMKKKKKETRSGLKTNFTFGNE</sequence>
<accession>A0A1B6DP93</accession>
<dbReference type="EMBL" id="GEDC01009855">
    <property type="protein sequence ID" value="JAS27443.1"/>
    <property type="molecule type" value="Transcribed_RNA"/>
</dbReference>
<name>A0A1B6DP93_9HEMI</name>
<protein>
    <recommendedName>
        <fullName evidence="2">Integrase zinc-binding domain-containing protein</fullName>
    </recommendedName>
</protein>
<gene>
    <name evidence="1" type="ORF">g.27402</name>
</gene>
<dbReference type="AlphaFoldDB" id="A0A1B6DP93"/>
<evidence type="ECO:0000313" key="1">
    <source>
        <dbReference type="EMBL" id="JAS27443.1"/>
    </source>
</evidence>